<dbReference type="EMBL" id="CP042345">
    <property type="protein sequence ID" value="QEA16655.1"/>
    <property type="molecule type" value="Genomic_DNA"/>
</dbReference>
<dbReference type="InterPro" id="IPR001789">
    <property type="entry name" value="Sig_transdc_resp-reg_receiver"/>
</dbReference>
<name>A0A5B8S863_9SPHN</name>
<evidence type="ECO:0000313" key="4">
    <source>
        <dbReference type="Proteomes" id="UP000321172"/>
    </source>
</evidence>
<protein>
    <submittedName>
        <fullName evidence="3">Response regulator</fullName>
    </submittedName>
</protein>
<proteinExistence type="predicted"/>
<keyword evidence="1" id="KW-0597">Phosphoprotein</keyword>
<dbReference type="Gene3D" id="3.40.50.2300">
    <property type="match status" value="1"/>
</dbReference>
<sequence>MNAISGPLSGEPVEVPVTGLTCLIVEDSRVIRRISRHIVESLGMTALEAEDGVQALAACDQAMPDLILLDWNMPVMDGIEFLRALRARPDGAAPKVVFCTTEYEAGHIREAIAAGADEYVMKPFDHETLLLKLQLIGILP</sequence>
<accession>A0A5B8S863</accession>
<evidence type="ECO:0000313" key="3">
    <source>
        <dbReference type="EMBL" id="QEA16655.1"/>
    </source>
</evidence>
<keyword evidence="4" id="KW-1185">Reference proteome</keyword>
<dbReference type="GO" id="GO:0000160">
    <property type="term" value="P:phosphorelay signal transduction system"/>
    <property type="evidence" value="ECO:0007669"/>
    <property type="project" value="InterPro"/>
</dbReference>
<dbReference type="OrthoDB" id="9800897at2"/>
<dbReference type="InterPro" id="IPR011006">
    <property type="entry name" value="CheY-like_superfamily"/>
</dbReference>
<evidence type="ECO:0000259" key="2">
    <source>
        <dbReference type="PROSITE" id="PS50110"/>
    </source>
</evidence>
<evidence type="ECO:0000256" key="1">
    <source>
        <dbReference type="PROSITE-ProRule" id="PRU00169"/>
    </source>
</evidence>
<dbReference type="KEGG" id="ngf:FRF71_11215"/>
<dbReference type="PANTHER" id="PTHR43228:SF1">
    <property type="entry name" value="TWO-COMPONENT RESPONSE REGULATOR ARR22"/>
    <property type="match status" value="1"/>
</dbReference>
<feature type="modified residue" description="4-aspartylphosphate" evidence="1">
    <location>
        <position position="70"/>
    </location>
</feature>
<dbReference type="SUPFAM" id="SSF52172">
    <property type="entry name" value="CheY-like"/>
    <property type="match status" value="1"/>
</dbReference>
<gene>
    <name evidence="3" type="ORF">FRF71_11215</name>
</gene>
<dbReference type="SMART" id="SM00448">
    <property type="entry name" value="REC"/>
    <property type="match status" value="1"/>
</dbReference>
<dbReference type="PROSITE" id="PS50110">
    <property type="entry name" value="RESPONSE_REGULATORY"/>
    <property type="match status" value="1"/>
</dbReference>
<dbReference type="AlphaFoldDB" id="A0A5B8S863"/>
<dbReference type="Pfam" id="PF00072">
    <property type="entry name" value="Response_reg"/>
    <property type="match status" value="1"/>
</dbReference>
<reference evidence="3 4" key="1">
    <citation type="journal article" date="2013" name="J. Microbiol. Biotechnol.">
        <title>Novosphingobium ginsenosidimutans sp. nov., with the ability to convert ginsenoside.</title>
        <authorList>
            <person name="Kim J.K."/>
            <person name="He D."/>
            <person name="Liu Q.M."/>
            <person name="Park H.Y."/>
            <person name="Jung M.S."/>
            <person name="Yoon M.H."/>
            <person name="Kim S.C."/>
            <person name="Im W.T."/>
        </authorList>
    </citation>
    <scope>NUCLEOTIDE SEQUENCE [LARGE SCALE GENOMIC DNA]</scope>
    <source>
        <strain evidence="3 4">FW-6</strain>
    </source>
</reference>
<feature type="domain" description="Response regulatory" evidence="2">
    <location>
        <begin position="21"/>
        <end position="137"/>
    </location>
</feature>
<dbReference type="Proteomes" id="UP000321172">
    <property type="component" value="Chromosome"/>
</dbReference>
<dbReference type="PANTHER" id="PTHR43228">
    <property type="entry name" value="TWO-COMPONENT RESPONSE REGULATOR"/>
    <property type="match status" value="1"/>
</dbReference>
<organism evidence="3 4">
    <name type="scientific">Novosphingobium ginsenosidimutans</name>
    <dbReference type="NCBI Taxonomy" id="1176536"/>
    <lineage>
        <taxon>Bacteria</taxon>
        <taxon>Pseudomonadati</taxon>
        <taxon>Pseudomonadota</taxon>
        <taxon>Alphaproteobacteria</taxon>
        <taxon>Sphingomonadales</taxon>
        <taxon>Sphingomonadaceae</taxon>
        <taxon>Novosphingobium</taxon>
    </lineage>
</organism>
<dbReference type="InterPro" id="IPR052048">
    <property type="entry name" value="ST_Response_Regulator"/>
</dbReference>